<feature type="repeat" description="WD" evidence="3">
    <location>
        <begin position="691"/>
        <end position="721"/>
    </location>
</feature>
<dbReference type="PROSITE" id="PS00678">
    <property type="entry name" value="WD_REPEATS_1"/>
    <property type="match status" value="1"/>
</dbReference>
<proteinExistence type="predicted"/>
<protein>
    <submittedName>
        <fullName evidence="6">WD repeat-containing protein 47</fullName>
    </submittedName>
</protein>
<dbReference type="PROSITE" id="PS50294">
    <property type="entry name" value="WD_REPEATS_REGION"/>
    <property type="match status" value="1"/>
</dbReference>
<dbReference type="Proteomes" id="UP000192578">
    <property type="component" value="Unassembled WGS sequence"/>
</dbReference>
<dbReference type="Pfam" id="PF00400">
    <property type="entry name" value="WD40"/>
    <property type="match status" value="5"/>
</dbReference>
<keyword evidence="2" id="KW-0677">Repeat</keyword>
<keyword evidence="1 3" id="KW-0853">WD repeat</keyword>
<dbReference type="InterPro" id="IPR006594">
    <property type="entry name" value="LisH"/>
</dbReference>
<feature type="compositionally biased region" description="Polar residues" evidence="4">
    <location>
        <begin position="602"/>
        <end position="611"/>
    </location>
</feature>
<reference evidence="7" key="1">
    <citation type="submission" date="2017-01" db="EMBL/GenBank/DDBJ databases">
        <title>Comparative genomics of anhydrobiosis in the tardigrade Hypsibius dujardini.</title>
        <authorList>
            <person name="Yoshida Y."/>
            <person name="Koutsovoulos G."/>
            <person name="Laetsch D."/>
            <person name="Stevens L."/>
            <person name="Kumar S."/>
            <person name="Horikawa D."/>
            <person name="Ishino K."/>
            <person name="Komine S."/>
            <person name="Tomita M."/>
            <person name="Blaxter M."/>
            <person name="Arakawa K."/>
        </authorList>
    </citation>
    <scope>NUCLEOTIDE SEQUENCE [LARGE SCALE GENOMIC DNA]</scope>
    <source>
        <strain evidence="7">Z151</strain>
    </source>
</reference>
<dbReference type="InterPro" id="IPR019775">
    <property type="entry name" value="WD40_repeat_CS"/>
</dbReference>
<dbReference type="Pfam" id="PF25602">
    <property type="entry name" value="WDR47_COR"/>
    <property type="match status" value="1"/>
</dbReference>
<name>A0A1W0XAT3_HYPEX</name>
<organism evidence="6 7">
    <name type="scientific">Hypsibius exemplaris</name>
    <name type="common">Freshwater tardigrade</name>
    <dbReference type="NCBI Taxonomy" id="2072580"/>
    <lineage>
        <taxon>Eukaryota</taxon>
        <taxon>Metazoa</taxon>
        <taxon>Ecdysozoa</taxon>
        <taxon>Tardigrada</taxon>
        <taxon>Eutardigrada</taxon>
        <taxon>Parachela</taxon>
        <taxon>Hypsibioidea</taxon>
        <taxon>Hypsibiidae</taxon>
        <taxon>Hypsibius</taxon>
    </lineage>
</organism>
<evidence type="ECO:0000256" key="3">
    <source>
        <dbReference type="PROSITE-ProRule" id="PRU00221"/>
    </source>
</evidence>
<evidence type="ECO:0000256" key="2">
    <source>
        <dbReference type="ARBA" id="ARBA00022737"/>
    </source>
</evidence>
<dbReference type="SMART" id="SM00320">
    <property type="entry name" value="WD40"/>
    <property type="match status" value="7"/>
</dbReference>
<feature type="compositionally biased region" description="Polar residues" evidence="4">
    <location>
        <begin position="569"/>
        <end position="593"/>
    </location>
</feature>
<feature type="region of interest" description="Disordered" evidence="4">
    <location>
        <begin position="518"/>
        <end position="613"/>
    </location>
</feature>
<dbReference type="PROSITE" id="PS50896">
    <property type="entry name" value="LISH"/>
    <property type="match status" value="1"/>
</dbReference>
<evidence type="ECO:0000256" key="1">
    <source>
        <dbReference type="ARBA" id="ARBA00022574"/>
    </source>
</evidence>
<dbReference type="InterPro" id="IPR015943">
    <property type="entry name" value="WD40/YVTN_repeat-like_dom_sf"/>
</dbReference>
<evidence type="ECO:0000313" key="7">
    <source>
        <dbReference type="Proteomes" id="UP000192578"/>
    </source>
</evidence>
<keyword evidence="7" id="KW-1185">Reference proteome</keyword>
<feature type="compositionally biased region" description="Low complexity" evidence="4">
    <location>
        <begin position="548"/>
        <end position="561"/>
    </location>
</feature>
<accession>A0A1W0XAT3</accession>
<gene>
    <name evidence="6" type="ORF">BV898_01916</name>
</gene>
<feature type="domain" description="WDR47 cross-over region" evidence="5">
    <location>
        <begin position="193"/>
        <end position="256"/>
    </location>
</feature>
<dbReference type="InterPro" id="IPR040067">
    <property type="entry name" value="WDR47"/>
</dbReference>
<evidence type="ECO:0000259" key="5">
    <source>
        <dbReference type="Pfam" id="PF25602"/>
    </source>
</evidence>
<feature type="compositionally biased region" description="Gly residues" evidence="4">
    <location>
        <begin position="379"/>
        <end position="392"/>
    </location>
</feature>
<dbReference type="AlphaFoldDB" id="A0A1W0XAT3"/>
<feature type="compositionally biased region" description="Basic and acidic residues" evidence="4">
    <location>
        <begin position="445"/>
        <end position="468"/>
    </location>
</feature>
<dbReference type="InterPro" id="IPR001680">
    <property type="entry name" value="WD40_rpt"/>
</dbReference>
<dbReference type="EMBL" id="MTYJ01000007">
    <property type="protein sequence ID" value="OQV24381.1"/>
    <property type="molecule type" value="Genomic_DNA"/>
</dbReference>
<dbReference type="InterPro" id="IPR057749">
    <property type="entry name" value="WDR47_COR"/>
</dbReference>
<comment type="caution">
    <text evidence="6">The sequence shown here is derived from an EMBL/GenBank/DDBJ whole genome shotgun (WGS) entry which is preliminary data.</text>
</comment>
<dbReference type="Gene3D" id="2.130.10.10">
    <property type="entry name" value="YVTN repeat-like/Quinoprotein amine dehydrogenase"/>
    <property type="match status" value="2"/>
</dbReference>
<feature type="region of interest" description="Disordered" evidence="4">
    <location>
        <begin position="374"/>
        <end position="468"/>
    </location>
</feature>
<feature type="region of interest" description="Disordered" evidence="4">
    <location>
        <begin position="286"/>
        <end position="306"/>
    </location>
</feature>
<dbReference type="PROSITE" id="PS50082">
    <property type="entry name" value="WD_REPEATS_2"/>
    <property type="match status" value="1"/>
</dbReference>
<dbReference type="InterPro" id="IPR036322">
    <property type="entry name" value="WD40_repeat_dom_sf"/>
</dbReference>
<dbReference type="PANTHER" id="PTHR19863">
    <property type="entry name" value="NEMITIN (NEURONAL ENRICHED MAP INTERACTING PROTEIN) HOMOLOG"/>
    <property type="match status" value="1"/>
</dbReference>
<feature type="compositionally biased region" description="Low complexity" evidence="4">
    <location>
        <begin position="523"/>
        <end position="536"/>
    </location>
</feature>
<sequence length="964" mass="106193">MVIKPNSTTAGSQINVSDREIIILILDYLESKNLNISQVTLERETGLVNGAFSEEVIFLRNLIFEGLWDDAVDYVEPLTEAPNFDYNFFKKIVHKYKYLELLCIKNEIGNTKFSDHAALSCLNDLQAVCDKAEFNEYRLLLSYPRIQDHPEYRDWNPSSARVMCFREVRPMVESVLQVEGHHTPTEVTQSPANRLAHLLIKGLLYETAWRLCPQRAKKGSDDLRFSGLLPKSSPEPDMALLCWLQVIPAEVFTCQFEEKNLPLNYRKFEKPALEATWTEIIQQAPIRAKNKNDGDASSASSRAPVNDRMVQSMVEQMDGFRKKNVGSSSARQRVLSQSFHLGGLGQEDPFVSGIFAGSTPRQSPSRSARADLAHLSDGMMGGSGGRTSGAGGDARLSLESPGEPLSPITEHVGFGEEENESMSLPPTPSPRLKKKFDDADSTPSFEKHPNLERTRFEEDRKKTKDDLEARQRERDLLMAQILEPAAGIITPVPLRSGSADYPEPPKLAAISPLVYQQDESHVESSSTSQLSSSPMSRNASRNVKDGNSPKSSTNTSSSPQKDAAKVASVNRSPGGSATGAGQQPSSRNGSTPDSHLERTEKLSTASSQNSFGHVPAASNMQELEARQFIPIQTVKDTAAIRCAAFHPSGNFYAVGSNSQILRICSYPALDHLRSLRPEQVAVQAPVVDQRASYHKSSVFCMAWDPPGDLLATGSNDKTIKLAGFDAQRQCLIDKNMDLRIHADTIRDIVFMNQASSAVSGMISGSADGKIILTDCGPLTPVKTYNEHTGSVFSLHTWAGHFFVSGSADKTCRLFDIRKPSAIRIIDNQRGSPDTPVTCVRVDATGKVLATTHENGDLMIWDLCGDRTIQIIKAHQKETRGLSIAPKSNLLLTASYDKTVLAHNMEGNLFQPLPAVIAATHSDKVIQCHFHPRDLTFITTSADKTYLQARDLKIPNRKRFLETGT</sequence>
<dbReference type="CDD" id="cd00200">
    <property type="entry name" value="WD40"/>
    <property type="match status" value="1"/>
</dbReference>
<dbReference type="PANTHER" id="PTHR19863:SF5">
    <property type="entry name" value="WD REPEAT-CONTAINING PROTEIN 47"/>
    <property type="match status" value="1"/>
</dbReference>
<evidence type="ECO:0000256" key="4">
    <source>
        <dbReference type="SAM" id="MobiDB-lite"/>
    </source>
</evidence>
<dbReference type="OrthoDB" id="187712at2759"/>
<dbReference type="SUPFAM" id="SSF50978">
    <property type="entry name" value="WD40 repeat-like"/>
    <property type="match status" value="1"/>
</dbReference>
<evidence type="ECO:0000313" key="6">
    <source>
        <dbReference type="EMBL" id="OQV24381.1"/>
    </source>
</evidence>